<feature type="non-terminal residue" evidence="11">
    <location>
        <position position="1"/>
    </location>
</feature>
<dbReference type="STRING" id="149040.A0A132B4S3"/>
<evidence type="ECO:0000259" key="10">
    <source>
        <dbReference type="PROSITE" id="PS50011"/>
    </source>
</evidence>
<dbReference type="EMBL" id="KQ947440">
    <property type="protein sequence ID" value="KUJ07408.1"/>
    <property type="molecule type" value="Genomic_DNA"/>
</dbReference>
<dbReference type="PANTHER" id="PTHR23257">
    <property type="entry name" value="SERINE-THREONINE PROTEIN KINASE"/>
    <property type="match status" value="1"/>
</dbReference>
<evidence type="ECO:0000256" key="2">
    <source>
        <dbReference type="ARBA" id="ARBA00011534"/>
    </source>
</evidence>
<evidence type="ECO:0000256" key="6">
    <source>
        <dbReference type="ARBA" id="ARBA00030980"/>
    </source>
</evidence>
<dbReference type="InterPro" id="IPR001245">
    <property type="entry name" value="Ser-Thr/Tyr_kinase_cat_dom"/>
</dbReference>
<reference evidence="11 12" key="1">
    <citation type="submission" date="2015-10" db="EMBL/GenBank/DDBJ databases">
        <title>Full genome of DAOMC 229536 Phialocephala scopiformis, a fungal endophyte of spruce producing the potent anti-insectan compound rugulosin.</title>
        <authorList>
            <consortium name="DOE Joint Genome Institute"/>
            <person name="Walker A.K."/>
            <person name="Frasz S.L."/>
            <person name="Seifert K.A."/>
            <person name="Miller J.D."/>
            <person name="Mondo S.J."/>
            <person name="Labutti K."/>
            <person name="Lipzen A."/>
            <person name="Dockter R."/>
            <person name="Kennedy M."/>
            <person name="Grigoriev I.V."/>
            <person name="Spatafora J.W."/>
        </authorList>
    </citation>
    <scope>NUCLEOTIDE SEQUENCE [LARGE SCALE GENOMIC DNA]</scope>
    <source>
        <strain evidence="11 12">CBS 120377</strain>
    </source>
</reference>
<comment type="function">
    <text evidence="1">Component of the EKC/KEOPS complex that is required for the formation of a threonylcarbamoyl group on adenosine at position 37 (t(6)A37) in tRNAs that read codons beginning with adenine. The complex is probably involved in the transfer of the threonylcarbamoyl moiety of threonylcarbamoyl-AMP (TC-AMP) to the N6 group of A37. BUD32 has ATPase activity in the context of the EKC/KEOPS complex and likely plays a supporting role to the catalytic subunit KAE1. The EKC/KEOPS complex also promotes both telomere uncapping and telomere elongation. The complex is required for efficient recruitment of transcriptional coactivators.</text>
</comment>
<comment type="subunit">
    <text evidence="2">Component of the EKC/KEOPS complex composed of at least BUD32, CGI121, GON7, KAE1 and PCC1; the whole complex dimerizes.</text>
</comment>
<name>A0A132B4S3_MOLSC</name>
<proteinExistence type="predicted"/>
<dbReference type="InterPro" id="IPR008266">
    <property type="entry name" value="Tyr_kinase_AS"/>
</dbReference>
<comment type="catalytic activity">
    <reaction evidence="8">
        <text>L-threonyl-[protein] + ATP = O-phospho-L-threonyl-[protein] + ADP + H(+)</text>
        <dbReference type="Rhea" id="RHEA:46608"/>
        <dbReference type="Rhea" id="RHEA-COMP:11060"/>
        <dbReference type="Rhea" id="RHEA-COMP:11605"/>
        <dbReference type="ChEBI" id="CHEBI:15378"/>
        <dbReference type="ChEBI" id="CHEBI:30013"/>
        <dbReference type="ChEBI" id="CHEBI:30616"/>
        <dbReference type="ChEBI" id="CHEBI:61977"/>
        <dbReference type="ChEBI" id="CHEBI:456216"/>
        <dbReference type="EC" id="2.7.11.1"/>
    </reaction>
</comment>
<dbReference type="Proteomes" id="UP000070700">
    <property type="component" value="Unassembled WGS sequence"/>
</dbReference>
<gene>
    <name evidence="11" type="ORF">LY89DRAFT_601650</name>
</gene>
<evidence type="ECO:0000313" key="11">
    <source>
        <dbReference type="EMBL" id="KUJ07408.1"/>
    </source>
</evidence>
<dbReference type="InterPro" id="IPR050167">
    <property type="entry name" value="Ser_Thr_protein_kinase"/>
</dbReference>
<dbReference type="InParanoid" id="A0A132B4S3"/>
<dbReference type="EC" id="2.7.11.1" evidence="3"/>
<evidence type="ECO:0000256" key="7">
    <source>
        <dbReference type="ARBA" id="ARBA00033194"/>
    </source>
</evidence>
<dbReference type="GO" id="GO:0005524">
    <property type="term" value="F:ATP binding"/>
    <property type="evidence" value="ECO:0007669"/>
    <property type="project" value="InterPro"/>
</dbReference>
<dbReference type="AlphaFoldDB" id="A0A132B4S3"/>
<dbReference type="InterPro" id="IPR011009">
    <property type="entry name" value="Kinase-like_dom_sf"/>
</dbReference>
<evidence type="ECO:0000256" key="9">
    <source>
        <dbReference type="ARBA" id="ARBA00048679"/>
    </source>
</evidence>
<feature type="domain" description="Protein kinase" evidence="10">
    <location>
        <begin position="1"/>
        <end position="148"/>
    </location>
</feature>
<sequence length="148" mass="16610">TSLALAYIHSKSVVHGDMSCRNILVCQDWIVKIGDFGGSMIDDGESLGIGEEIRYELPLRGRTWEARPSIKKELFPLGSALYEIAAWKMPFDGLQDEEVEKNYAEEKFPSVEALVLGDIIRRCWDEQVDSATDVLKFIVLCILGKMVA</sequence>
<keyword evidence="12" id="KW-1185">Reference proteome</keyword>
<evidence type="ECO:0000313" key="12">
    <source>
        <dbReference type="Proteomes" id="UP000070700"/>
    </source>
</evidence>
<dbReference type="GeneID" id="28819933"/>
<evidence type="ECO:0000256" key="3">
    <source>
        <dbReference type="ARBA" id="ARBA00012513"/>
    </source>
</evidence>
<dbReference type="SUPFAM" id="SSF56112">
    <property type="entry name" value="Protein kinase-like (PK-like)"/>
    <property type="match status" value="1"/>
</dbReference>
<evidence type="ECO:0000256" key="8">
    <source>
        <dbReference type="ARBA" id="ARBA00047899"/>
    </source>
</evidence>
<dbReference type="KEGG" id="psco:LY89DRAFT_601650"/>
<dbReference type="Gene3D" id="1.10.510.10">
    <property type="entry name" value="Transferase(Phosphotransferase) domain 1"/>
    <property type="match status" value="1"/>
</dbReference>
<evidence type="ECO:0000256" key="1">
    <source>
        <dbReference type="ARBA" id="ARBA00003747"/>
    </source>
</evidence>
<dbReference type="PROSITE" id="PS00109">
    <property type="entry name" value="PROTEIN_KINASE_TYR"/>
    <property type="match status" value="1"/>
</dbReference>
<evidence type="ECO:0000256" key="4">
    <source>
        <dbReference type="ARBA" id="ARBA00013948"/>
    </source>
</evidence>
<evidence type="ECO:0000256" key="5">
    <source>
        <dbReference type="ARBA" id="ARBA00019973"/>
    </source>
</evidence>
<comment type="catalytic activity">
    <reaction evidence="9">
        <text>L-seryl-[protein] + ATP = O-phospho-L-seryl-[protein] + ADP + H(+)</text>
        <dbReference type="Rhea" id="RHEA:17989"/>
        <dbReference type="Rhea" id="RHEA-COMP:9863"/>
        <dbReference type="Rhea" id="RHEA-COMP:11604"/>
        <dbReference type="ChEBI" id="CHEBI:15378"/>
        <dbReference type="ChEBI" id="CHEBI:29999"/>
        <dbReference type="ChEBI" id="CHEBI:30616"/>
        <dbReference type="ChEBI" id="CHEBI:83421"/>
        <dbReference type="ChEBI" id="CHEBI:456216"/>
        <dbReference type="EC" id="2.7.11.1"/>
    </reaction>
</comment>
<dbReference type="RefSeq" id="XP_018061763.1">
    <property type="nucleotide sequence ID" value="XM_018210207.1"/>
</dbReference>
<organism evidence="11 12">
    <name type="scientific">Mollisia scopiformis</name>
    <name type="common">Conifer needle endophyte fungus</name>
    <name type="synonym">Phialocephala scopiformis</name>
    <dbReference type="NCBI Taxonomy" id="149040"/>
    <lineage>
        <taxon>Eukaryota</taxon>
        <taxon>Fungi</taxon>
        <taxon>Dikarya</taxon>
        <taxon>Ascomycota</taxon>
        <taxon>Pezizomycotina</taxon>
        <taxon>Leotiomycetes</taxon>
        <taxon>Helotiales</taxon>
        <taxon>Mollisiaceae</taxon>
        <taxon>Mollisia</taxon>
    </lineage>
</organism>
<dbReference type="InterPro" id="IPR000719">
    <property type="entry name" value="Prot_kinase_dom"/>
</dbReference>
<dbReference type="Pfam" id="PF07714">
    <property type="entry name" value="PK_Tyr_Ser-Thr"/>
    <property type="match status" value="1"/>
</dbReference>
<dbReference type="PROSITE" id="PS50011">
    <property type="entry name" value="PROTEIN_KINASE_DOM"/>
    <property type="match status" value="1"/>
</dbReference>
<accession>A0A132B4S3</accession>
<dbReference type="GO" id="GO:0004674">
    <property type="term" value="F:protein serine/threonine kinase activity"/>
    <property type="evidence" value="ECO:0007669"/>
    <property type="project" value="UniProtKB-EC"/>
</dbReference>
<dbReference type="OrthoDB" id="1668230at2759"/>
<protein>
    <recommendedName>
        <fullName evidence="5">EKC/KEOPS complex subunit BUD32</fullName>
        <ecNumber evidence="3">2.7.11.1</ecNumber>
    </recommendedName>
    <alternativeName>
        <fullName evidence="6 7">Atypical Serine/threonine protein kinase BUD32</fullName>
    </alternativeName>
    <alternativeName>
        <fullName evidence="4">EKC/KEOPS complex subunit bud32</fullName>
    </alternativeName>
</protein>